<dbReference type="InterPro" id="IPR027417">
    <property type="entry name" value="P-loop_NTPase"/>
</dbReference>
<dbReference type="PANTHER" id="PTHR45766">
    <property type="entry name" value="DNA ANNEALING HELICASE AND ENDONUCLEASE ZRANB3 FAMILY MEMBER"/>
    <property type="match status" value="1"/>
</dbReference>
<evidence type="ECO:0000256" key="1">
    <source>
        <dbReference type="ARBA" id="ARBA00022801"/>
    </source>
</evidence>
<dbReference type="GO" id="GO:0016787">
    <property type="term" value="F:hydrolase activity"/>
    <property type="evidence" value="ECO:0007669"/>
    <property type="project" value="UniProtKB-KW"/>
</dbReference>
<keyword evidence="3" id="KW-0547">Nucleotide-binding</keyword>
<dbReference type="SMART" id="SM00490">
    <property type="entry name" value="HELICc"/>
    <property type="match status" value="1"/>
</dbReference>
<dbReference type="PROSITE" id="PS51194">
    <property type="entry name" value="HELICASE_CTER"/>
    <property type="match status" value="1"/>
</dbReference>
<evidence type="ECO:0000259" key="2">
    <source>
        <dbReference type="PROSITE" id="PS51194"/>
    </source>
</evidence>
<evidence type="ECO:0000313" key="4">
    <source>
        <dbReference type="Proteomes" id="UP000423525"/>
    </source>
</evidence>
<name>A0A6I8MGL0_9CORY</name>
<dbReference type="Gene3D" id="3.40.50.300">
    <property type="entry name" value="P-loop containing nucleotide triphosphate hydrolases"/>
    <property type="match status" value="1"/>
</dbReference>
<dbReference type="Proteomes" id="UP000423525">
    <property type="component" value="Chromosome"/>
</dbReference>
<dbReference type="InterPro" id="IPR049730">
    <property type="entry name" value="SNF2/RAD54-like_C"/>
</dbReference>
<dbReference type="InterPro" id="IPR001650">
    <property type="entry name" value="Helicase_C-like"/>
</dbReference>
<gene>
    <name evidence="3" type="ORF">FRC0190_01084</name>
</gene>
<proteinExistence type="predicted"/>
<dbReference type="Pfam" id="PF00271">
    <property type="entry name" value="Helicase_C"/>
    <property type="match status" value="1"/>
</dbReference>
<evidence type="ECO:0000313" key="3">
    <source>
        <dbReference type="EMBL" id="VZH85099.1"/>
    </source>
</evidence>
<reference evidence="3 4" key="1">
    <citation type="submission" date="2019-11" db="EMBL/GenBank/DDBJ databases">
        <authorList>
            <person name="Brisse S."/>
        </authorList>
    </citation>
    <scope>NUCLEOTIDE SEQUENCE [LARGE SCALE GENOMIC DNA]</scope>
    <source>
        <strain evidence="3">FRC0190</strain>
    </source>
</reference>
<keyword evidence="3" id="KW-0347">Helicase</keyword>
<dbReference type="EMBL" id="LR738855">
    <property type="protein sequence ID" value="VZH85099.1"/>
    <property type="molecule type" value="Genomic_DNA"/>
</dbReference>
<dbReference type="SUPFAM" id="SSF52540">
    <property type="entry name" value="P-loop containing nucleoside triphosphate hydrolases"/>
    <property type="match status" value="1"/>
</dbReference>
<accession>A0A6I8MGL0</accession>
<protein>
    <submittedName>
        <fullName evidence="3">DNA helicase</fullName>
    </submittedName>
</protein>
<feature type="domain" description="Helicase C-terminal" evidence="2">
    <location>
        <begin position="134"/>
        <end position="313"/>
    </location>
</feature>
<dbReference type="AlphaFoldDB" id="A0A6I8MGL0"/>
<dbReference type="PANTHER" id="PTHR45766:SF6">
    <property type="entry name" value="SWI_SNF-RELATED MATRIX-ASSOCIATED ACTIN-DEPENDENT REGULATOR OF CHROMATIN SUBFAMILY A-LIKE PROTEIN 1"/>
    <property type="match status" value="1"/>
</dbReference>
<dbReference type="GO" id="GO:0004386">
    <property type="term" value="F:helicase activity"/>
    <property type="evidence" value="ECO:0007669"/>
    <property type="project" value="UniProtKB-KW"/>
</dbReference>
<dbReference type="CDD" id="cd18793">
    <property type="entry name" value="SF2_C_SNF"/>
    <property type="match status" value="1"/>
</dbReference>
<dbReference type="KEGG" id="crf:FRC0190_01084"/>
<sequence>MFSETDMLKRKVHSLYAFSKSQRALSSQVMRKRLGSSTYAVGITLRKTAQRLAEELAMGGRKSGQKFFFDLEDDLLDEDQAAIESFGSFSEPEDNWTTPKIRQKVQQEIDELNKYALLAESIHQNQKSLKLGEAIEQGFARLRDIGAPEKAIIFTEYTDTQEFLAETLRKTGYGDGLVLFNGQNNSPEATQIYRAWLEKNNGSDVITGNVSADRRKALVDYFWDEGSIMIATEAASEGINLQFCSMLINYDLPWNPQRVEQRIGRIHRFGQKYDVVIVNFFNEGNAAEARILELLQNKFHLFDSVFGVSDEVLGRIESGFDFAQEIAAIYDNYRTAEEINKAFEELEEKYADTVSQDMAEARAGV</sequence>
<organism evidence="3 4">
    <name type="scientific">Corynebacterium rouxii</name>
    <dbReference type="NCBI Taxonomy" id="2719119"/>
    <lineage>
        <taxon>Bacteria</taxon>
        <taxon>Bacillati</taxon>
        <taxon>Actinomycetota</taxon>
        <taxon>Actinomycetes</taxon>
        <taxon>Mycobacteriales</taxon>
        <taxon>Corynebacteriaceae</taxon>
        <taxon>Corynebacterium</taxon>
    </lineage>
</organism>
<keyword evidence="1" id="KW-0378">Hydrolase</keyword>
<keyword evidence="3" id="KW-0067">ATP-binding</keyword>